<dbReference type="AlphaFoldDB" id="A0A194V862"/>
<organism evidence="1 2">
    <name type="scientific">Cytospora mali</name>
    <name type="common">Apple Valsa canker fungus</name>
    <name type="synonym">Valsa mali</name>
    <dbReference type="NCBI Taxonomy" id="578113"/>
    <lineage>
        <taxon>Eukaryota</taxon>
        <taxon>Fungi</taxon>
        <taxon>Dikarya</taxon>
        <taxon>Ascomycota</taxon>
        <taxon>Pezizomycotina</taxon>
        <taxon>Sordariomycetes</taxon>
        <taxon>Sordariomycetidae</taxon>
        <taxon>Diaporthales</taxon>
        <taxon>Cytosporaceae</taxon>
        <taxon>Cytospora</taxon>
    </lineage>
</organism>
<accession>A0A194V862</accession>
<sequence length="76" mass="8512">MPKTCSIKIWRDIPTTYIFSMGNKPATLAATKYLFGTAKASGPHKIDNVITTDYSHSPFISRPEWTAETLIKEANH</sequence>
<dbReference type="EMBL" id="KN714745">
    <property type="protein sequence ID" value="KUI60192.1"/>
    <property type="molecule type" value="Genomic_DNA"/>
</dbReference>
<dbReference type="OrthoDB" id="1263307at2759"/>
<keyword evidence="2" id="KW-1185">Reference proteome</keyword>
<reference evidence="2" key="1">
    <citation type="submission" date="2014-12" db="EMBL/GenBank/DDBJ databases">
        <title>Genome Sequence of Valsa Canker Pathogens Uncovers a Specific Adaption of Colonization on Woody Bark.</title>
        <authorList>
            <person name="Yin Z."/>
            <person name="Liu H."/>
            <person name="Gao X."/>
            <person name="Li Z."/>
            <person name="Song N."/>
            <person name="Ke X."/>
            <person name="Dai Q."/>
            <person name="Wu Y."/>
            <person name="Sun Y."/>
            <person name="Xu J.-R."/>
            <person name="Kang Z.K."/>
            <person name="Wang L."/>
            <person name="Huang L."/>
        </authorList>
    </citation>
    <scope>NUCLEOTIDE SEQUENCE [LARGE SCALE GENOMIC DNA]</scope>
    <source>
        <strain evidence="2">SXYL134</strain>
    </source>
</reference>
<evidence type="ECO:0000313" key="2">
    <source>
        <dbReference type="Proteomes" id="UP000078576"/>
    </source>
</evidence>
<gene>
    <name evidence="1" type="ORF">VP1G_11097</name>
</gene>
<dbReference type="STRING" id="694573.A0A194V862"/>
<dbReference type="Proteomes" id="UP000078576">
    <property type="component" value="Unassembled WGS sequence"/>
</dbReference>
<proteinExistence type="predicted"/>
<protein>
    <submittedName>
        <fullName evidence="1">Uncharacterized protein</fullName>
    </submittedName>
</protein>
<evidence type="ECO:0000313" key="1">
    <source>
        <dbReference type="EMBL" id="KUI60192.1"/>
    </source>
</evidence>
<name>A0A194V862_CYTMA</name>